<feature type="chain" id="PRO_5021840300" description="LTXXQ motif family protein" evidence="1">
    <location>
        <begin position="23"/>
        <end position="143"/>
    </location>
</feature>
<dbReference type="AlphaFoldDB" id="A0A545UJ30"/>
<evidence type="ECO:0008006" key="4">
    <source>
        <dbReference type="Google" id="ProtNLM"/>
    </source>
</evidence>
<dbReference type="EMBL" id="VIKS01000001">
    <property type="protein sequence ID" value="TQV89468.1"/>
    <property type="molecule type" value="Genomic_DNA"/>
</dbReference>
<proteinExistence type="predicted"/>
<organism evidence="2 3">
    <name type="scientific">Aliikangiella coralliicola</name>
    <dbReference type="NCBI Taxonomy" id="2592383"/>
    <lineage>
        <taxon>Bacteria</taxon>
        <taxon>Pseudomonadati</taxon>
        <taxon>Pseudomonadota</taxon>
        <taxon>Gammaproteobacteria</taxon>
        <taxon>Oceanospirillales</taxon>
        <taxon>Pleioneaceae</taxon>
        <taxon>Aliikangiella</taxon>
    </lineage>
</organism>
<dbReference type="Proteomes" id="UP000315439">
    <property type="component" value="Unassembled WGS sequence"/>
</dbReference>
<accession>A0A545UJ30</accession>
<gene>
    <name evidence="2" type="ORF">FLL46_00890</name>
</gene>
<evidence type="ECO:0000256" key="1">
    <source>
        <dbReference type="SAM" id="SignalP"/>
    </source>
</evidence>
<keyword evidence="1" id="KW-0732">Signal</keyword>
<feature type="signal peptide" evidence="1">
    <location>
        <begin position="1"/>
        <end position="22"/>
    </location>
</feature>
<reference evidence="2 3" key="1">
    <citation type="submission" date="2019-07" db="EMBL/GenBank/DDBJ databases">
        <title>Draft genome for Aliikangiella sp. M105.</title>
        <authorList>
            <person name="Wang G."/>
        </authorList>
    </citation>
    <scope>NUCLEOTIDE SEQUENCE [LARGE SCALE GENOMIC DNA]</scope>
    <source>
        <strain evidence="2 3">M105</strain>
    </source>
</reference>
<dbReference type="OrthoDB" id="9949836at2"/>
<name>A0A545UJ30_9GAMM</name>
<protein>
    <recommendedName>
        <fullName evidence="4">LTXXQ motif family protein</fullName>
    </recommendedName>
</protein>
<comment type="caution">
    <text evidence="2">The sequence shown here is derived from an EMBL/GenBank/DDBJ whole genome shotgun (WGS) entry which is preliminary data.</text>
</comment>
<dbReference type="RefSeq" id="WP_142891532.1">
    <property type="nucleotide sequence ID" value="NZ_ML660160.1"/>
</dbReference>
<evidence type="ECO:0000313" key="2">
    <source>
        <dbReference type="EMBL" id="TQV89468.1"/>
    </source>
</evidence>
<evidence type="ECO:0000313" key="3">
    <source>
        <dbReference type="Proteomes" id="UP000315439"/>
    </source>
</evidence>
<keyword evidence="3" id="KW-1185">Reference proteome</keyword>
<sequence length="143" mass="16510">MKHFISLVILTFLLALSETSQSMENQSRQLVDRINQTIERLQLSDEQVNQVKPILAQSIKTRMNILSKYGIDPHNRTKSDDNHSPVKKIGFRKARQLSNELSNARENTLAQLSEILSDAQLSDYKKIQIEARENFKQQMKSAR</sequence>